<evidence type="ECO:0000256" key="1">
    <source>
        <dbReference type="ARBA" id="ARBA00022737"/>
    </source>
</evidence>
<organism evidence="3 4">
    <name type="scientific">Brachionus plicatilis</name>
    <name type="common">Marine rotifer</name>
    <name type="synonym">Brachionus muelleri</name>
    <dbReference type="NCBI Taxonomy" id="10195"/>
    <lineage>
        <taxon>Eukaryota</taxon>
        <taxon>Metazoa</taxon>
        <taxon>Spiralia</taxon>
        <taxon>Gnathifera</taxon>
        <taxon>Rotifera</taxon>
        <taxon>Eurotatoria</taxon>
        <taxon>Monogononta</taxon>
        <taxon>Pseudotrocha</taxon>
        <taxon>Ploima</taxon>
        <taxon>Brachionidae</taxon>
        <taxon>Brachionus</taxon>
    </lineage>
</organism>
<dbReference type="Pfam" id="PF00041">
    <property type="entry name" value="fn3"/>
    <property type="match status" value="1"/>
</dbReference>
<evidence type="ECO:0000313" key="3">
    <source>
        <dbReference type="EMBL" id="RNA39092.1"/>
    </source>
</evidence>
<gene>
    <name evidence="3" type="ORF">BpHYR1_016864</name>
</gene>
<reference evidence="3 4" key="1">
    <citation type="journal article" date="2018" name="Sci. Rep.">
        <title>Genomic signatures of local adaptation to the degree of environmental predictability in rotifers.</title>
        <authorList>
            <person name="Franch-Gras L."/>
            <person name="Hahn C."/>
            <person name="Garcia-Roger E.M."/>
            <person name="Carmona M.J."/>
            <person name="Serra M."/>
            <person name="Gomez A."/>
        </authorList>
    </citation>
    <scope>NUCLEOTIDE SEQUENCE [LARGE SCALE GENOMIC DNA]</scope>
    <source>
        <strain evidence="3">HYR1</strain>
    </source>
</reference>
<evidence type="ECO:0000259" key="2">
    <source>
        <dbReference type="PROSITE" id="PS50853"/>
    </source>
</evidence>
<dbReference type="PROSITE" id="PS50853">
    <property type="entry name" value="FN3"/>
    <property type="match status" value="1"/>
</dbReference>
<dbReference type="PANTHER" id="PTHR46708">
    <property type="entry name" value="TENASCIN"/>
    <property type="match status" value="1"/>
</dbReference>
<dbReference type="SMART" id="SM00060">
    <property type="entry name" value="FN3"/>
    <property type="match status" value="2"/>
</dbReference>
<keyword evidence="4" id="KW-1185">Reference proteome</keyword>
<dbReference type="EMBL" id="REGN01000791">
    <property type="protein sequence ID" value="RNA39092.1"/>
    <property type="molecule type" value="Genomic_DNA"/>
</dbReference>
<evidence type="ECO:0000313" key="4">
    <source>
        <dbReference type="Proteomes" id="UP000276133"/>
    </source>
</evidence>
<dbReference type="SUPFAM" id="SSF49265">
    <property type="entry name" value="Fibronectin type III"/>
    <property type="match status" value="1"/>
</dbReference>
<proteinExistence type="predicted"/>
<dbReference type="AlphaFoldDB" id="A0A3M7STS7"/>
<dbReference type="InterPro" id="IPR003961">
    <property type="entry name" value="FN3_dom"/>
</dbReference>
<comment type="caution">
    <text evidence="3">The sequence shown here is derived from an EMBL/GenBank/DDBJ whole genome shotgun (WGS) entry which is preliminary data.</text>
</comment>
<dbReference type="InterPro" id="IPR036116">
    <property type="entry name" value="FN3_sf"/>
</dbReference>
<feature type="domain" description="Fibronectin type-III" evidence="2">
    <location>
        <begin position="43"/>
        <end position="135"/>
    </location>
</feature>
<name>A0A3M7STS7_BRAPC</name>
<keyword evidence="1" id="KW-0677">Repeat</keyword>
<dbReference type="PANTHER" id="PTHR46708:SF2">
    <property type="entry name" value="FIBRONECTIN TYPE-III DOMAIN-CONTAINING PROTEIN"/>
    <property type="match status" value="1"/>
</dbReference>
<dbReference type="Proteomes" id="UP000276133">
    <property type="component" value="Unassembled WGS sequence"/>
</dbReference>
<accession>A0A3M7STS7</accession>
<protein>
    <recommendedName>
        <fullName evidence="2">Fibronectin type-III domain-containing protein</fullName>
    </recommendedName>
</protein>
<dbReference type="Gene3D" id="2.60.40.10">
    <property type="entry name" value="Immunoglobulins"/>
    <property type="match status" value="2"/>
</dbReference>
<dbReference type="CDD" id="cd00063">
    <property type="entry name" value="FN3"/>
    <property type="match status" value="2"/>
</dbReference>
<dbReference type="InterPro" id="IPR013783">
    <property type="entry name" value="Ig-like_fold"/>
</dbReference>
<dbReference type="InterPro" id="IPR050991">
    <property type="entry name" value="ECM_Regulatory_Proteins"/>
</dbReference>
<sequence>MLKTTKTQNLLISVNAVYKLVGANEIREYVRSSKKLFYTPLGPPHSPKLRVNSVDEQTAMIEWITESYPRPDFVTGYRLIVNSELGQLFQKDINQFLLKDMQPGKQYSIQIATLTNSVVPQSKPSNPITLVCPLRPTQPLISQLPSVRPNSATIGWKPVEPKSNQKFDRIVSYKIMVNKKFHGEIFSTNSSSYSYMICDLVEGKFYDVEVYSFFNDLGSFLGLLNNSESISKPIVKH</sequence>